<feature type="non-terminal residue" evidence="1">
    <location>
        <position position="1"/>
    </location>
</feature>
<accession>X1KM15</accession>
<reference evidence="1" key="1">
    <citation type="journal article" date="2014" name="Front. Microbiol.">
        <title>High frequency of phylogenetically diverse reductive dehalogenase-homologous genes in deep subseafloor sedimentary metagenomes.</title>
        <authorList>
            <person name="Kawai M."/>
            <person name="Futagami T."/>
            <person name="Toyoda A."/>
            <person name="Takaki Y."/>
            <person name="Nishi S."/>
            <person name="Hori S."/>
            <person name="Arai W."/>
            <person name="Tsubouchi T."/>
            <person name="Morono Y."/>
            <person name="Uchiyama I."/>
            <person name="Ito T."/>
            <person name="Fujiyama A."/>
            <person name="Inagaki F."/>
            <person name="Takami H."/>
        </authorList>
    </citation>
    <scope>NUCLEOTIDE SEQUENCE</scope>
    <source>
        <strain evidence="1">Expedition CK06-06</strain>
    </source>
</reference>
<gene>
    <name evidence="1" type="ORF">S06H3_23519</name>
</gene>
<proteinExistence type="predicted"/>
<dbReference type="EMBL" id="BARV01012801">
    <property type="protein sequence ID" value="GAI08122.1"/>
    <property type="molecule type" value="Genomic_DNA"/>
</dbReference>
<evidence type="ECO:0000313" key="1">
    <source>
        <dbReference type="EMBL" id="GAI08122.1"/>
    </source>
</evidence>
<sequence>RKVKEVNEKYTLADNKKSEDNRHAGFDKYGNYYAGTSEELEKRADRGLSALMPAWAQAGVDYVLAKEVAVIFGQRPYWSVGATRKKWEGSAKLQQELLTWHLDNPKEFLNCVQWLQTKGVYGTSIRKPMWDRQQNEFALEEIDNKNFYPSPDGTSIFKIPWAIQRSLRTREYIEAMGKPWKGSRKST</sequence>
<organism evidence="1">
    <name type="scientific">marine sediment metagenome</name>
    <dbReference type="NCBI Taxonomy" id="412755"/>
    <lineage>
        <taxon>unclassified sequences</taxon>
        <taxon>metagenomes</taxon>
        <taxon>ecological metagenomes</taxon>
    </lineage>
</organism>
<protein>
    <submittedName>
        <fullName evidence="1">Uncharacterized protein</fullName>
    </submittedName>
</protein>
<dbReference type="AlphaFoldDB" id="X1KM15"/>
<name>X1KM15_9ZZZZ</name>
<comment type="caution">
    <text evidence="1">The sequence shown here is derived from an EMBL/GenBank/DDBJ whole genome shotgun (WGS) entry which is preliminary data.</text>
</comment>
<feature type="non-terminal residue" evidence="1">
    <location>
        <position position="187"/>
    </location>
</feature>